<evidence type="ECO:0000256" key="7">
    <source>
        <dbReference type="ARBA" id="ARBA00022927"/>
    </source>
</evidence>
<accession>A0A1I2KIC0</accession>
<dbReference type="CDD" id="cd02418">
    <property type="entry name" value="Peptidase_C39B"/>
    <property type="match status" value="1"/>
</dbReference>
<evidence type="ECO:0000313" key="15">
    <source>
        <dbReference type="EMBL" id="SFF65980.1"/>
    </source>
</evidence>
<dbReference type="GO" id="GO:0034040">
    <property type="term" value="F:ATPase-coupled lipid transmembrane transporter activity"/>
    <property type="evidence" value="ECO:0007669"/>
    <property type="project" value="TreeGrafter"/>
</dbReference>
<dbReference type="PANTHER" id="PTHR24221:SF654">
    <property type="entry name" value="ATP-BINDING CASSETTE SUB-FAMILY B MEMBER 6"/>
    <property type="match status" value="1"/>
</dbReference>
<feature type="domain" description="ABC transporter" evidence="12">
    <location>
        <begin position="486"/>
        <end position="724"/>
    </location>
</feature>
<dbReference type="InterPro" id="IPR017871">
    <property type="entry name" value="ABC_transporter-like_CS"/>
</dbReference>
<evidence type="ECO:0000256" key="10">
    <source>
        <dbReference type="ARBA" id="ARBA00043264"/>
    </source>
</evidence>
<dbReference type="GO" id="GO:0008233">
    <property type="term" value="F:peptidase activity"/>
    <property type="evidence" value="ECO:0007669"/>
    <property type="project" value="InterPro"/>
</dbReference>
<dbReference type="GO" id="GO:0043213">
    <property type="term" value="P:bacteriocin transport"/>
    <property type="evidence" value="ECO:0007669"/>
    <property type="project" value="UniProtKB-KW"/>
</dbReference>
<keyword evidence="3" id="KW-1003">Cell membrane</keyword>
<evidence type="ECO:0000256" key="1">
    <source>
        <dbReference type="ARBA" id="ARBA00004651"/>
    </source>
</evidence>
<dbReference type="Gene3D" id="1.20.1560.10">
    <property type="entry name" value="ABC transporter type 1, transmembrane domain"/>
    <property type="match status" value="1"/>
</dbReference>
<dbReference type="PANTHER" id="PTHR24221">
    <property type="entry name" value="ATP-BINDING CASSETTE SUB-FAMILY B"/>
    <property type="match status" value="1"/>
</dbReference>
<keyword evidence="2" id="KW-0813">Transport</keyword>
<evidence type="ECO:0000259" key="14">
    <source>
        <dbReference type="PROSITE" id="PS50990"/>
    </source>
</evidence>
<dbReference type="InterPro" id="IPR027417">
    <property type="entry name" value="P-loop_NTPase"/>
</dbReference>
<dbReference type="Gene3D" id="3.40.50.300">
    <property type="entry name" value="P-loop containing nucleotide triphosphate hydrolases"/>
    <property type="match status" value="1"/>
</dbReference>
<dbReference type="SUPFAM" id="SSF90123">
    <property type="entry name" value="ABC transporter transmembrane region"/>
    <property type="match status" value="1"/>
</dbReference>
<feature type="transmembrane region" description="Helical" evidence="11">
    <location>
        <begin position="175"/>
        <end position="193"/>
    </location>
</feature>
<dbReference type="SMART" id="SM00382">
    <property type="entry name" value="AAA"/>
    <property type="match status" value="1"/>
</dbReference>
<feature type="transmembrane region" description="Helical" evidence="11">
    <location>
        <begin position="205"/>
        <end position="222"/>
    </location>
</feature>
<dbReference type="GO" id="GO:0140359">
    <property type="term" value="F:ABC-type transporter activity"/>
    <property type="evidence" value="ECO:0007669"/>
    <property type="project" value="InterPro"/>
</dbReference>
<evidence type="ECO:0000256" key="9">
    <source>
        <dbReference type="ARBA" id="ARBA00023136"/>
    </source>
</evidence>
<dbReference type="InterPro" id="IPR036640">
    <property type="entry name" value="ABC1_TM_sf"/>
</dbReference>
<dbReference type="PROSITE" id="PS50990">
    <property type="entry name" value="PEPTIDASE_C39"/>
    <property type="match status" value="1"/>
</dbReference>
<evidence type="ECO:0000259" key="13">
    <source>
        <dbReference type="PROSITE" id="PS50929"/>
    </source>
</evidence>
<evidence type="ECO:0000256" key="2">
    <source>
        <dbReference type="ARBA" id="ARBA00022448"/>
    </source>
</evidence>
<reference evidence="16" key="1">
    <citation type="submission" date="2016-10" db="EMBL/GenBank/DDBJ databases">
        <authorList>
            <person name="Varghese N."/>
            <person name="Submissions S."/>
        </authorList>
    </citation>
    <scope>NUCLEOTIDE SEQUENCE [LARGE SCALE GENOMIC DNA]</scope>
    <source>
        <strain evidence="16">DSM 23515</strain>
    </source>
</reference>
<dbReference type="AlphaFoldDB" id="A0A1I2KIC0"/>
<keyword evidence="9 11" id="KW-0472">Membrane</keyword>
<dbReference type="InterPro" id="IPR003593">
    <property type="entry name" value="AAA+_ATPase"/>
</dbReference>
<comment type="subcellular location">
    <subcellularLocation>
        <location evidence="1">Cell membrane</location>
        <topology evidence="1">Multi-pass membrane protein</topology>
    </subcellularLocation>
</comment>
<protein>
    <submittedName>
        <fullName evidence="15">ATP-binding cassette, subfamily B</fullName>
    </submittedName>
</protein>
<dbReference type="InterPro" id="IPR039421">
    <property type="entry name" value="Type_1_exporter"/>
</dbReference>
<dbReference type="CDD" id="cd18571">
    <property type="entry name" value="ABC_6TM_peptidase_like"/>
    <property type="match status" value="1"/>
</dbReference>
<evidence type="ECO:0000256" key="3">
    <source>
        <dbReference type="ARBA" id="ARBA00022475"/>
    </source>
</evidence>
<feature type="transmembrane region" description="Helical" evidence="11">
    <location>
        <begin position="313"/>
        <end position="330"/>
    </location>
</feature>
<dbReference type="PROSITE" id="PS00211">
    <property type="entry name" value="ABC_TRANSPORTER_1"/>
    <property type="match status" value="1"/>
</dbReference>
<dbReference type="InterPro" id="IPR003439">
    <property type="entry name" value="ABC_transporter-like_ATP-bd"/>
</dbReference>
<dbReference type="FunFam" id="3.40.50.300:FF:000299">
    <property type="entry name" value="ABC transporter ATP-binding protein/permease"/>
    <property type="match status" value="1"/>
</dbReference>
<dbReference type="SUPFAM" id="SSF52540">
    <property type="entry name" value="P-loop containing nucleoside triphosphate hydrolases"/>
    <property type="match status" value="1"/>
</dbReference>
<dbReference type="InterPro" id="IPR011527">
    <property type="entry name" value="ABC1_TM_dom"/>
</dbReference>
<evidence type="ECO:0000256" key="6">
    <source>
        <dbReference type="ARBA" id="ARBA00022840"/>
    </source>
</evidence>
<dbReference type="PROSITE" id="PS50893">
    <property type="entry name" value="ABC_TRANSPORTER_2"/>
    <property type="match status" value="1"/>
</dbReference>
<feature type="domain" description="Peptidase C39" evidence="14">
    <location>
        <begin position="12"/>
        <end position="132"/>
    </location>
</feature>
<keyword evidence="5" id="KW-0547">Nucleotide-binding</keyword>
<name>A0A1I2KIC0_9FLAO</name>
<feature type="domain" description="ABC transmembrane type-1" evidence="13">
    <location>
        <begin position="175"/>
        <end position="454"/>
    </location>
</feature>
<evidence type="ECO:0000256" key="5">
    <source>
        <dbReference type="ARBA" id="ARBA00022741"/>
    </source>
</evidence>
<evidence type="ECO:0000256" key="11">
    <source>
        <dbReference type="SAM" id="Phobius"/>
    </source>
</evidence>
<dbReference type="GO" id="GO:0005524">
    <property type="term" value="F:ATP binding"/>
    <property type="evidence" value="ECO:0007669"/>
    <property type="project" value="UniProtKB-KW"/>
</dbReference>
<dbReference type="GO" id="GO:0005886">
    <property type="term" value="C:plasma membrane"/>
    <property type="evidence" value="ECO:0007669"/>
    <property type="project" value="UniProtKB-SubCell"/>
</dbReference>
<dbReference type="Pfam" id="PF03412">
    <property type="entry name" value="Peptidase_C39"/>
    <property type="match status" value="1"/>
</dbReference>
<dbReference type="EMBL" id="FOOH01000003">
    <property type="protein sequence ID" value="SFF65980.1"/>
    <property type="molecule type" value="Genomic_DNA"/>
</dbReference>
<dbReference type="Pfam" id="PF00664">
    <property type="entry name" value="ABC_membrane"/>
    <property type="match status" value="1"/>
</dbReference>
<keyword evidence="4 11" id="KW-0812">Transmembrane</keyword>
<keyword evidence="16" id="KW-1185">Reference proteome</keyword>
<evidence type="ECO:0000256" key="4">
    <source>
        <dbReference type="ARBA" id="ARBA00022692"/>
    </source>
</evidence>
<dbReference type="GO" id="GO:0006508">
    <property type="term" value="P:proteolysis"/>
    <property type="evidence" value="ECO:0007669"/>
    <property type="project" value="InterPro"/>
</dbReference>
<evidence type="ECO:0000259" key="12">
    <source>
        <dbReference type="PROSITE" id="PS50893"/>
    </source>
</evidence>
<keyword evidence="6 15" id="KW-0067">ATP-binding</keyword>
<dbReference type="RefSeq" id="WP_093302861.1">
    <property type="nucleotide sequence ID" value="NZ_FOOH01000003.1"/>
</dbReference>
<dbReference type="Gene3D" id="3.90.70.10">
    <property type="entry name" value="Cysteine proteinases"/>
    <property type="match status" value="1"/>
</dbReference>
<sequence length="728" mass="83229">MFRTADFPVYRQLDQMDCGPSCLKMLTEFFGKKYDLQYLRQISFLQKDGASLGGLSEALSKLGIESVGIKVNFQELISEVPLPAIAHWEGNHFIIIYKANHKFIYVSDPAYGKLKYRHSEFISKWAEAEKEQGVLLLVEPTDHFLDEEPPEMDKKSSLGFLLDYLKPYKRYINQLFLGLIIAATIQLMLPFLTQSLVDYGINYEDFGFINLILLAQFFLFLTRSASEVIRDWILLYISTRINIQMLSDFLGKLLSLPLAYFESKDTGDFMQRIYDHQRIDEFLTGRGLNIPFDIFSILVFGIVLFYFHPHIALIFFTGTCLFFGWSLLFMKRKELLDNQLFDLNRKDQSLFLQIILAVSEIKLNNSENRRKGEWEVNQNGLFRIKSKILSVGQAQIKGGLFLNELTNILIIFWSAKAVITGQITLGAMLAIQFIIGSLSLPISNIINFLTDYQSARLSFDRLSEVHNQKPEDNRRGYENNLPTGDLNIRNLSFGYGNPSLPPLLNELNITIPKGKITAIVGSSGSGKTTLLKLLLKFYIPWKGNLKVGDDDLRDINTSLWRSRCGVVMQDGCLFNDTIERNITESQPDIPVDRSSLRKAVEMVNLNEFIEKLPLGDQTKIGENGQLLSGGERQRILLARAIYKDPDYLFLDEATSSLDSENEKFITDNLISFYKNRTVVIIAHRLSTVLTADQILVMNKGEIVERGNHQDLIQNKGVYHNLIKYQLKI</sequence>
<keyword evidence="8 11" id="KW-1133">Transmembrane helix</keyword>
<dbReference type="Proteomes" id="UP000199116">
    <property type="component" value="Unassembled WGS sequence"/>
</dbReference>
<dbReference type="Pfam" id="PF00005">
    <property type="entry name" value="ABC_tran"/>
    <property type="match status" value="1"/>
</dbReference>
<evidence type="ECO:0000256" key="8">
    <source>
        <dbReference type="ARBA" id="ARBA00022989"/>
    </source>
</evidence>
<keyword evidence="7" id="KW-0653">Protein transport</keyword>
<dbReference type="PROSITE" id="PS50929">
    <property type="entry name" value="ABC_TM1F"/>
    <property type="match status" value="1"/>
</dbReference>
<dbReference type="GO" id="GO:0015031">
    <property type="term" value="P:protein transport"/>
    <property type="evidence" value="ECO:0007669"/>
    <property type="project" value="UniProtKB-KW"/>
</dbReference>
<keyword evidence="10" id="KW-0080">Bacteriocin transport</keyword>
<dbReference type="GO" id="GO:0016887">
    <property type="term" value="F:ATP hydrolysis activity"/>
    <property type="evidence" value="ECO:0007669"/>
    <property type="project" value="InterPro"/>
</dbReference>
<proteinExistence type="predicted"/>
<evidence type="ECO:0000313" key="16">
    <source>
        <dbReference type="Proteomes" id="UP000199116"/>
    </source>
</evidence>
<gene>
    <name evidence="15" type="ORF">SAMN04488033_103117</name>
</gene>
<organism evidence="15 16">
    <name type="scientific">Salegentibacter agarivorans</name>
    <dbReference type="NCBI Taxonomy" id="345907"/>
    <lineage>
        <taxon>Bacteria</taxon>
        <taxon>Pseudomonadati</taxon>
        <taxon>Bacteroidota</taxon>
        <taxon>Flavobacteriia</taxon>
        <taxon>Flavobacteriales</taxon>
        <taxon>Flavobacteriaceae</taxon>
        <taxon>Salegentibacter</taxon>
    </lineage>
</organism>
<dbReference type="InterPro" id="IPR005074">
    <property type="entry name" value="Peptidase_C39"/>
</dbReference>
<feature type="transmembrane region" description="Helical" evidence="11">
    <location>
        <begin position="288"/>
        <end position="307"/>
    </location>
</feature>